<sequence length="61" mass="6576">MTSPLTSADPDPRPQPPERPLPSDCCDSGCPVCVHDLYAEALEGYAKALAAWKLRHPDDNG</sequence>
<dbReference type="EMBL" id="CP040871">
    <property type="protein sequence ID" value="QDA56145.1"/>
    <property type="molecule type" value="Genomic_DNA"/>
</dbReference>
<name>A0A5B7ZN87_9GAMM</name>
<protein>
    <submittedName>
        <fullName evidence="3">Oxidoreductase-like protein</fullName>
    </submittedName>
</protein>
<reference evidence="3 4" key="1">
    <citation type="submission" date="2019-06" db="EMBL/GenBank/DDBJ databases">
        <title>Thermomonas aquatica sp. nov., isolated from an industrial wastewater treatment plant.</title>
        <authorList>
            <person name="Jeon J.H."/>
            <person name="Park D.-S."/>
        </authorList>
    </citation>
    <scope>NUCLEOTIDE SEQUENCE [LARGE SCALE GENOMIC DNA]</scope>
    <source>
        <strain evidence="3 4">SY21</strain>
    </source>
</reference>
<dbReference type="RefSeq" id="WP_139715073.1">
    <property type="nucleotide sequence ID" value="NZ_CP040871.1"/>
</dbReference>
<dbReference type="PANTHER" id="PTHR21193">
    <property type="entry name" value="OXIDOREDUCTASE-LIKE DOMAIN-CONTAINING PROTEIN 1"/>
    <property type="match status" value="1"/>
</dbReference>
<dbReference type="KEGG" id="thes:FHQ07_01820"/>
<feature type="region of interest" description="Disordered" evidence="1">
    <location>
        <begin position="1"/>
        <end position="22"/>
    </location>
</feature>
<dbReference type="Proteomes" id="UP000308149">
    <property type="component" value="Chromosome"/>
</dbReference>
<organism evidence="3 4">
    <name type="scientific">Thermomonas aquatica</name>
    <dbReference type="NCBI Taxonomy" id="2202149"/>
    <lineage>
        <taxon>Bacteria</taxon>
        <taxon>Pseudomonadati</taxon>
        <taxon>Pseudomonadota</taxon>
        <taxon>Gammaproteobacteria</taxon>
        <taxon>Lysobacterales</taxon>
        <taxon>Lysobacteraceae</taxon>
        <taxon>Thermomonas</taxon>
    </lineage>
</organism>
<keyword evidence="4" id="KW-1185">Reference proteome</keyword>
<evidence type="ECO:0000259" key="2">
    <source>
        <dbReference type="Pfam" id="PF09791"/>
    </source>
</evidence>
<proteinExistence type="predicted"/>
<evidence type="ECO:0000313" key="3">
    <source>
        <dbReference type="EMBL" id="QDA56145.1"/>
    </source>
</evidence>
<feature type="domain" description="Oxidoreductase-like" evidence="2">
    <location>
        <begin position="14"/>
        <end position="52"/>
    </location>
</feature>
<dbReference type="InterPro" id="IPR019180">
    <property type="entry name" value="Oxidoreductase-like_N"/>
</dbReference>
<evidence type="ECO:0000313" key="4">
    <source>
        <dbReference type="Proteomes" id="UP000308149"/>
    </source>
</evidence>
<dbReference type="PANTHER" id="PTHR21193:SF3">
    <property type="entry name" value="OXIDOREDUCTASE-LIKE DOMAIN-CONTAINING PROTEIN 1"/>
    <property type="match status" value="1"/>
</dbReference>
<dbReference type="InterPro" id="IPR039251">
    <property type="entry name" value="OXLD1"/>
</dbReference>
<gene>
    <name evidence="3" type="ORF">FHQ07_01820</name>
</gene>
<dbReference type="Pfam" id="PF09791">
    <property type="entry name" value="Oxidored-like"/>
    <property type="match status" value="1"/>
</dbReference>
<evidence type="ECO:0000256" key="1">
    <source>
        <dbReference type="SAM" id="MobiDB-lite"/>
    </source>
</evidence>
<accession>A0A5B7ZN87</accession>
<dbReference type="AlphaFoldDB" id="A0A5B7ZN87"/>
<dbReference type="OrthoDB" id="5797329at2"/>